<name>A0A9Q1JQI3_9CARY</name>
<dbReference type="InterPro" id="IPR026960">
    <property type="entry name" value="RVT-Znf"/>
</dbReference>
<protein>
    <recommendedName>
        <fullName evidence="1">Reverse transcriptase zinc-binding domain-containing protein</fullName>
    </recommendedName>
</protein>
<keyword evidence="3" id="KW-1185">Reference proteome</keyword>
<dbReference type="EMBL" id="JAKOGI010000923">
    <property type="protein sequence ID" value="KAJ8429203.1"/>
    <property type="molecule type" value="Genomic_DNA"/>
</dbReference>
<accession>A0A9Q1JQI3</accession>
<gene>
    <name evidence="2" type="ORF">Cgig2_032989</name>
</gene>
<feature type="domain" description="Reverse transcriptase zinc-binding" evidence="1">
    <location>
        <begin position="441"/>
        <end position="510"/>
    </location>
</feature>
<proteinExistence type="predicted"/>
<dbReference type="OrthoDB" id="1736928at2759"/>
<dbReference type="Pfam" id="PF13966">
    <property type="entry name" value="zf-RVT"/>
    <property type="match status" value="1"/>
</dbReference>
<dbReference type="Proteomes" id="UP001153076">
    <property type="component" value="Unassembled WGS sequence"/>
</dbReference>
<organism evidence="2 3">
    <name type="scientific">Carnegiea gigantea</name>
    <dbReference type="NCBI Taxonomy" id="171969"/>
    <lineage>
        <taxon>Eukaryota</taxon>
        <taxon>Viridiplantae</taxon>
        <taxon>Streptophyta</taxon>
        <taxon>Embryophyta</taxon>
        <taxon>Tracheophyta</taxon>
        <taxon>Spermatophyta</taxon>
        <taxon>Magnoliopsida</taxon>
        <taxon>eudicotyledons</taxon>
        <taxon>Gunneridae</taxon>
        <taxon>Pentapetalae</taxon>
        <taxon>Caryophyllales</taxon>
        <taxon>Cactineae</taxon>
        <taxon>Cactaceae</taxon>
        <taxon>Cactoideae</taxon>
        <taxon>Echinocereeae</taxon>
        <taxon>Carnegiea</taxon>
    </lineage>
</organism>
<evidence type="ECO:0000259" key="1">
    <source>
        <dbReference type="Pfam" id="PF13966"/>
    </source>
</evidence>
<comment type="caution">
    <text evidence="2">The sequence shown here is derived from an EMBL/GenBank/DDBJ whole genome shotgun (WGS) entry which is preliminary data.</text>
</comment>
<dbReference type="AlphaFoldDB" id="A0A9Q1JQI3"/>
<evidence type="ECO:0000313" key="2">
    <source>
        <dbReference type="EMBL" id="KAJ8429203.1"/>
    </source>
</evidence>
<reference evidence="2" key="1">
    <citation type="submission" date="2022-04" db="EMBL/GenBank/DDBJ databases">
        <title>Carnegiea gigantea Genome sequencing and assembly v2.</title>
        <authorList>
            <person name="Copetti D."/>
            <person name="Sanderson M.J."/>
            <person name="Burquez A."/>
            <person name="Wojciechowski M.F."/>
        </authorList>
    </citation>
    <scope>NUCLEOTIDE SEQUENCE</scope>
    <source>
        <strain evidence="2">SGP5-SGP5p</strain>
        <tissue evidence="2">Aerial part</tissue>
    </source>
</reference>
<sequence>MEEREFSVFVYNIPAELDRHGLRGIFQKAGRVSDTYIPLEEQEGIMQGLDSYDSEGKTRPTEASLCSIMQTLEDAQYQFQGHDMKKEAYNIHTTSTPQERGYIHSIRIEKQKAKSGDRNAYTRVTEMNEECQLHKIALEGTLNEEFTEWLARSLVCTTEEPRDLATLASVIDSGFGLCSKICALSSLKFILTFPTMAQMEESLNNHEELDIWFNNIKRWSIDDSCETRRVWVEVFGVPPCGWCWENFDKIASLWGRLITLGKAISRTDSFEPMKMLIVTDVFNRIDQDVILNLRDGGYRERTKTVSFSQNGYFEEVLKLSQQPMLLGKQQTPERLEAHKPPGFGTPDLNQVNDLCQTTDYKANGNPKAVIIVEDLPEEGEFRDQSNETVEPPQLSTSEIQHATELCNLLQQYPPARDKKDYALWCKKKEFSTNKLLHKVDKAMRQTAEVDCLVSSVWINLAPPKVEFFVWLALLGKLNTKHMLLRKGVISDRDLNCSFCGIHDEDLDHVLGPLRSYGFILPPKAELLALCHALRLARDLGAQQLEVTHNSKLVDSVIILWININ</sequence>
<evidence type="ECO:0000313" key="3">
    <source>
        <dbReference type="Proteomes" id="UP001153076"/>
    </source>
</evidence>